<reference evidence="13" key="1">
    <citation type="submission" date="2023-03" db="EMBL/GenBank/DDBJ databases">
        <title>Complete genome of Cladonia borealis.</title>
        <authorList>
            <person name="Park H."/>
        </authorList>
    </citation>
    <scope>NUCLEOTIDE SEQUENCE</scope>
    <source>
        <strain evidence="13">ANT050790</strain>
    </source>
</reference>
<dbReference type="InterPro" id="IPR002347">
    <property type="entry name" value="SDR_fam"/>
</dbReference>
<protein>
    <recommendedName>
        <fullName evidence="9">3-dehydrosphinganine reductase</fullName>
        <ecNumber evidence="9">1.1.1.102</ecNumber>
    </recommendedName>
</protein>
<evidence type="ECO:0000256" key="4">
    <source>
        <dbReference type="ARBA" id="ARBA00022824"/>
    </source>
</evidence>
<feature type="transmembrane region" description="Helical" evidence="12">
    <location>
        <begin position="281"/>
        <end position="300"/>
    </location>
</feature>
<dbReference type="InterPro" id="IPR036291">
    <property type="entry name" value="NAD(P)-bd_dom_sf"/>
</dbReference>
<evidence type="ECO:0000256" key="9">
    <source>
        <dbReference type="ARBA" id="ARBA00026112"/>
    </source>
</evidence>
<gene>
    <name evidence="13" type="ORF">JMJ35_008108</name>
</gene>
<evidence type="ECO:0000256" key="8">
    <source>
        <dbReference type="ARBA" id="ARBA00023098"/>
    </source>
</evidence>
<dbReference type="PANTHER" id="PTHR43550:SF3">
    <property type="entry name" value="3-KETODIHYDROSPHINGOSINE REDUCTASE"/>
    <property type="match status" value="1"/>
</dbReference>
<name>A0AA39V3B8_9LECA</name>
<dbReference type="Proteomes" id="UP001166286">
    <property type="component" value="Unassembled WGS sequence"/>
</dbReference>
<evidence type="ECO:0000256" key="6">
    <source>
        <dbReference type="ARBA" id="ARBA00022919"/>
    </source>
</evidence>
<evidence type="ECO:0000256" key="1">
    <source>
        <dbReference type="ARBA" id="ARBA00004240"/>
    </source>
</evidence>
<dbReference type="CDD" id="cd08939">
    <property type="entry name" value="KDSR-like_SDR_c"/>
    <property type="match status" value="1"/>
</dbReference>
<keyword evidence="7" id="KW-0560">Oxidoreductase</keyword>
<evidence type="ECO:0000256" key="3">
    <source>
        <dbReference type="ARBA" id="ARBA00004991"/>
    </source>
</evidence>
<sequence length="321" mass="34783">MGAFQSKNRFPVDGRTVIITGGSEGMGKALARLLAQKGANVLIVARTVQKLEVALKDISAAAIRPSSQRFHYISADLTNPSGPPRIISEATAWNNGYTPEILFCCAGASRPGLFIDMSNSAIKEQMEVNYYSAAYMAHAFLQPWLQNPTTPKTKEPKHIVFTSSIAAFLPIVGYSPYSPSKFAIRALSDSLSQELLLYQSICDMRVHTVFPGTIFSPGLETENLTKPAITKKLEESDGGQTPEEVAASSMKGLERGEELITSGAIGLALKAGMLGCSRRNGWGIVDTVMGWIVLIVLVIVRRDMDGTVRKWGKERLGKDSG</sequence>
<dbReference type="GO" id="GO:0030148">
    <property type="term" value="P:sphingolipid biosynthetic process"/>
    <property type="evidence" value="ECO:0007669"/>
    <property type="project" value="InterPro"/>
</dbReference>
<proteinExistence type="predicted"/>
<comment type="pathway">
    <text evidence="3">Sphingolipid metabolism.</text>
</comment>
<keyword evidence="4" id="KW-0256">Endoplasmic reticulum</keyword>
<comment type="subcellular location">
    <subcellularLocation>
        <location evidence="1">Endoplasmic reticulum</location>
    </subcellularLocation>
</comment>
<evidence type="ECO:0000256" key="5">
    <source>
        <dbReference type="ARBA" id="ARBA00022857"/>
    </source>
</evidence>
<evidence type="ECO:0000313" key="13">
    <source>
        <dbReference type="EMBL" id="KAK0509714.1"/>
    </source>
</evidence>
<dbReference type="EMBL" id="JAFEKC020000018">
    <property type="protein sequence ID" value="KAK0509714.1"/>
    <property type="molecule type" value="Genomic_DNA"/>
</dbReference>
<evidence type="ECO:0000256" key="12">
    <source>
        <dbReference type="SAM" id="Phobius"/>
    </source>
</evidence>
<evidence type="ECO:0000256" key="10">
    <source>
        <dbReference type="ARBA" id="ARBA00044737"/>
    </source>
</evidence>
<dbReference type="Gene3D" id="3.40.50.720">
    <property type="entry name" value="NAD(P)-binding Rossmann-like Domain"/>
    <property type="match status" value="1"/>
</dbReference>
<dbReference type="AlphaFoldDB" id="A0AA39V3B8"/>
<dbReference type="GO" id="GO:0005789">
    <property type="term" value="C:endoplasmic reticulum membrane"/>
    <property type="evidence" value="ECO:0007669"/>
    <property type="project" value="TreeGrafter"/>
</dbReference>
<comment type="function">
    <text evidence="10">Catalyzes the reduction of 3'-oxosphinganine (3-ketodihydrosphingosine/KDS) to sphinganine (dihydrosphingosine/DHS), the second step of de novo sphingolipid biosynthesis.</text>
</comment>
<keyword evidence="12" id="KW-0472">Membrane</keyword>
<dbReference type="Pfam" id="PF00106">
    <property type="entry name" value="adh_short"/>
    <property type="match status" value="1"/>
</dbReference>
<dbReference type="EC" id="1.1.1.102" evidence="9"/>
<keyword evidence="5" id="KW-0521">NADP</keyword>
<organism evidence="13 14">
    <name type="scientific">Cladonia borealis</name>
    <dbReference type="NCBI Taxonomy" id="184061"/>
    <lineage>
        <taxon>Eukaryota</taxon>
        <taxon>Fungi</taxon>
        <taxon>Dikarya</taxon>
        <taxon>Ascomycota</taxon>
        <taxon>Pezizomycotina</taxon>
        <taxon>Lecanoromycetes</taxon>
        <taxon>OSLEUM clade</taxon>
        <taxon>Lecanoromycetidae</taxon>
        <taxon>Lecanorales</taxon>
        <taxon>Lecanorineae</taxon>
        <taxon>Cladoniaceae</taxon>
        <taxon>Cladonia</taxon>
    </lineage>
</organism>
<evidence type="ECO:0000313" key="14">
    <source>
        <dbReference type="Proteomes" id="UP001166286"/>
    </source>
</evidence>
<keyword evidence="6" id="KW-0746">Sphingolipid metabolism</keyword>
<keyword evidence="8" id="KW-0443">Lipid metabolism</keyword>
<dbReference type="InterPro" id="IPR045022">
    <property type="entry name" value="KDSR-like"/>
</dbReference>
<comment type="caution">
    <text evidence="13">The sequence shown here is derived from an EMBL/GenBank/DDBJ whole genome shotgun (WGS) entry which is preliminary data.</text>
</comment>
<dbReference type="GO" id="GO:0006666">
    <property type="term" value="P:3-keto-sphinganine metabolic process"/>
    <property type="evidence" value="ECO:0007669"/>
    <property type="project" value="InterPro"/>
</dbReference>
<dbReference type="PANTHER" id="PTHR43550">
    <property type="entry name" value="3-KETODIHYDROSPHINGOSINE REDUCTASE"/>
    <property type="match status" value="1"/>
</dbReference>
<evidence type="ECO:0000256" key="7">
    <source>
        <dbReference type="ARBA" id="ARBA00023002"/>
    </source>
</evidence>
<comment type="catalytic activity">
    <reaction evidence="11">
        <text>sphinganine + NADP(+) = 3-oxosphinganine + NADPH + H(+)</text>
        <dbReference type="Rhea" id="RHEA:22640"/>
        <dbReference type="ChEBI" id="CHEBI:15378"/>
        <dbReference type="ChEBI" id="CHEBI:57783"/>
        <dbReference type="ChEBI" id="CHEBI:57817"/>
        <dbReference type="ChEBI" id="CHEBI:58299"/>
        <dbReference type="ChEBI" id="CHEBI:58349"/>
        <dbReference type="EC" id="1.1.1.102"/>
    </reaction>
    <physiologicalReaction direction="right-to-left" evidence="11">
        <dbReference type="Rhea" id="RHEA:22642"/>
    </physiologicalReaction>
</comment>
<keyword evidence="12" id="KW-0812">Transmembrane</keyword>
<keyword evidence="12" id="KW-1133">Transmembrane helix</keyword>
<dbReference type="SUPFAM" id="SSF51735">
    <property type="entry name" value="NAD(P)-binding Rossmann-fold domains"/>
    <property type="match status" value="1"/>
</dbReference>
<evidence type="ECO:0000256" key="11">
    <source>
        <dbReference type="ARBA" id="ARBA00048930"/>
    </source>
</evidence>
<comment type="pathway">
    <text evidence="2">Lipid metabolism; sphingolipid metabolism.</text>
</comment>
<dbReference type="PRINTS" id="PR00081">
    <property type="entry name" value="GDHRDH"/>
</dbReference>
<dbReference type="GO" id="GO:0047560">
    <property type="term" value="F:3-dehydrosphinganine reductase activity"/>
    <property type="evidence" value="ECO:0007669"/>
    <property type="project" value="UniProtKB-EC"/>
</dbReference>
<accession>A0AA39V3B8</accession>
<keyword evidence="14" id="KW-1185">Reference proteome</keyword>
<evidence type="ECO:0000256" key="2">
    <source>
        <dbReference type="ARBA" id="ARBA00004760"/>
    </source>
</evidence>